<proteinExistence type="predicted"/>
<dbReference type="OrthoDB" id="9974851at2759"/>
<keyword evidence="2" id="KW-1185">Reference proteome</keyword>
<reference evidence="1" key="1">
    <citation type="submission" date="2019-05" db="EMBL/GenBank/DDBJ databases">
        <title>Annotation for the trematode Fasciolopsis buski.</title>
        <authorList>
            <person name="Choi Y.-J."/>
        </authorList>
    </citation>
    <scope>NUCLEOTIDE SEQUENCE</scope>
    <source>
        <strain evidence="1">HT</strain>
        <tissue evidence="1">Whole worm</tissue>
    </source>
</reference>
<sequence>MPSSVELAKPQLQEINDDPSIDVFTQRPRTPNKPIRSLLVTQRTSLRDDPSTLFVQAAPIPKDRYFPKDRYAYTIKGENLYGRSKNLQYIGEMWTRCPKLDRDGSRVGAYIPWPPDKAGDKIRKHFHSESTSSMHGIELRRRPPTNLPGPVTMAFGRATPGYYALRFPSEFFIVCAKRV</sequence>
<dbReference type="AlphaFoldDB" id="A0A8E0S2A9"/>
<protein>
    <submittedName>
        <fullName evidence="1">Uncharacterized protein</fullName>
    </submittedName>
</protein>
<gene>
    <name evidence="1" type="ORF">FBUS_05148</name>
</gene>
<evidence type="ECO:0000313" key="1">
    <source>
        <dbReference type="EMBL" id="KAA0197205.1"/>
    </source>
</evidence>
<organism evidence="1 2">
    <name type="scientific">Fasciolopsis buskii</name>
    <dbReference type="NCBI Taxonomy" id="27845"/>
    <lineage>
        <taxon>Eukaryota</taxon>
        <taxon>Metazoa</taxon>
        <taxon>Spiralia</taxon>
        <taxon>Lophotrochozoa</taxon>
        <taxon>Platyhelminthes</taxon>
        <taxon>Trematoda</taxon>
        <taxon>Digenea</taxon>
        <taxon>Plagiorchiida</taxon>
        <taxon>Echinostomata</taxon>
        <taxon>Echinostomatoidea</taxon>
        <taxon>Fasciolidae</taxon>
        <taxon>Fasciolopsis</taxon>
    </lineage>
</organism>
<evidence type="ECO:0000313" key="2">
    <source>
        <dbReference type="Proteomes" id="UP000728185"/>
    </source>
</evidence>
<name>A0A8E0S2A9_9TREM</name>
<comment type="caution">
    <text evidence="1">The sequence shown here is derived from an EMBL/GenBank/DDBJ whole genome shotgun (WGS) entry which is preliminary data.</text>
</comment>
<accession>A0A8E0S2A9</accession>
<dbReference type="EMBL" id="LUCM01002532">
    <property type="protein sequence ID" value="KAA0197205.1"/>
    <property type="molecule type" value="Genomic_DNA"/>
</dbReference>
<dbReference type="Proteomes" id="UP000728185">
    <property type="component" value="Unassembled WGS sequence"/>
</dbReference>